<dbReference type="RefSeq" id="WP_091276781.1">
    <property type="nucleotide sequence ID" value="NZ_FNDK01000040.1"/>
</dbReference>
<dbReference type="AlphaFoldDB" id="A0A1G8K1Q3"/>
<dbReference type="Proteomes" id="UP000199163">
    <property type="component" value="Unassembled WGS sequence"/>
</dbReference>
<accession>A0A1G8K1Q3</accession>
<keyword evidence="2" id="KW-1185">Reference proteome</keyword>
<proteinExistence type="predicted"/>
<gene>
    <name evidence="1" type="ORF">SAMN05192534_1402</name>
</gene>
<protein>
    <submittedName>
        <fullName evidence="1">Uncharacterized protein</fullName>
    </submittedName>
</protein>
<organism evidence="1 2">
    <name type="scientific">Alteribacillus persepolensis</name>
    <dbReference type="NCBI Taxonomy" id="568899"/>
    <lineage>
        <taxon>Bacteria</taxon>
        <taxon>Bacillati</taxon>
        <taxon>Bacillota</taxon>
        <taxon>Bacilli</taxon>
        <taxon>Bacillales</taxon>
        <taxon>Bacillaceae</taxon>
        <taxon>Alteribacillus</taxon>
    </lineage>
</organism>
<name>A0A1G8K1Q3_9BACI</name>
<dbReference type="OrthoDB" id="10003629at2"/>
<evidence type="ECO:0000313" key="1">
    <source>
        <dbReference type="EMBL" id="SDI37309.1"/>
    </source>
</evidence>
<sequence>MKTRTEKQSTKKRQSFTTGSMTGFIAAFVMTLLFTPVNGKTFQKKTLNQAAVLKNAPTKAVAAYRGRQEKFKELGRSTYEQWTEEKNALKEEAKRAARRQ</sequence>
<dbReference type="EMBL" id="FNDK01000040">
    <property type="protein sequence ID" value="SDI37309.1"/>
    <property type="molecule type" value="Genomic_DNA"/>
</dbReference>
<evidence type="ECO:0000313" key="2">
    <source>
        <dbReference type="Proteomes" id="UP000199163"/>
    </source>
</evidence>
<reference evidence="1 2" key="1">
    <citation type="submission" date="2016-10" db="EMBL/GenBank/DDBJ databases">
        <authorList>
            <person name="de Groot N.N."/>
        </authorList>
    </citation>
    <scope>NUCLEOTIDE SEQUENCE [LARGE SCALE GENOMIC DNA]</scope>
    <source>
        <strain evidence="1 2">DSM 21632</strain>
    </source>
</reference>